<comment type="caution">
    <text evidence="1">The sequence shown here is derived from an EMBL/GenBank/DDBJ whole genome shotgun (WGS) entry which is preliminary data.</text>
</comment>
<dbReference type="Proteomes" id="UP000177587">
    <property type="component" value="Unassembled WGS sequence"/>
</dbReference>
<proteinExistence type="predicted"/>
<evidence type="ECO:0000313" key="2">
    <source>
        <dbReference type="Proteomes" id="UP000177587"/>
    </source>
</evidence>
<organism evidence="1 2">
    <name type="scientific">Candidatus Liptonbacteria bacterium RIFOXYD1_FULL_36_11</name>
    <dbReference type="NCBI Taxonomy" id="1798656"/>
    <lineage>
        <taxon>Bacteria</taxon>
        <taxon>Candidatus Liptoniibacteriota</taxon>
    </lineage>
</organism>
<dbReference type="STRING" id="1798656.A2604_00125"/>
<sequence length="182" mass="21304">MIQTNEKNYKLLLIKQLNYIKGGWINGDSNKKNVKNKTADIVNHSLKFAMEIKDDTKSSENSCDLKLMNQRYADRVKSASNKFSIYSGYKTLLIIRTEFPIPDIIYYAILGLDTYNKNINNQLVYFGKVGKYSDYIYKQIGGFLIYSYPIDCVAQYYYYPNPHALNCRKTDKEEISRFFKII</sequence>
<evidence type="ECO:0000313" key="1">
    <source>
        <dbReference type="EMBL" id="OGZ03114.1"/>
    </source>
</evidence>
<name>A0A1G2CNY6_9BACT</name>
<dbReference type="EMBL" id="MHLG01000029">
    <property type="protein sequence ID" value="OGZ03114.1"/>
    <property type="molecule type" value="Genomic_DNA"/>
</dbReference>
<accession>A0A1G2CNY6</accession>
<dbReference type="AlphaFoldDB" id="A0A1G2CNY6"/>
<protein>
    <submittedName>
        <fullName evidence="1">Uncharacterized protein</fullName>
    </submittedName>
</protein>
<gene>
    <name evidence="1" type="ORF">A2604_00125</name>
</gene>
<reference evidence="1 2" key="1">
    <citation type="journal article" date="2016" name="Nat. Commun.">
        <title>Thousands of microbial genomes shed light on interconnected biogeochemical processes in an aquifer system.</title>
        <authorList>
            <person name="Anantharaman K."/>
            <person name="Brown C.T."/>
            <person name="Hug L.A."/>
            <person name="Sharon I."/>
            <person name="Castelle C.J."/>
            <person name="Probst A.J."/>
            <person name="Thomas B.C."/>
            <person name="Singh A."/>
            <person name="Wilkins M.J."/>
            <person name="Karaoz U."/>
            <person name="Brodie E.L."/>
            <person name="Williams K.H."/>
            <person name="Hubbard S.S."/>
            <person name="Banfield J.F."/>
        </authorList>
    </citation>
    <scope>NUCLEOTIDE SEQUENCE [LARGE SCALE GENOMIC DNA]</scope>
</reference>